<name>A0A5N6R319_9ROSI</name>
<proteinExistence type="predicted"/>
<dbReference type="OrthoDB" id="1297835at2759"/>
<evidence type="ECO:0000313" key="3">
    <source>
        <dbReference type="Proteomes" id="UP000327013"/>
    </source>
</evidence>
<feature type="domain" description="DUF4283" evidence="1">
    <location>
        <begin position="37"/>
        <end position="101"/>
    </location>
</feature>
<protein>
    <recommendedName>
        <fullName evidence="1">DUF4283 domain-containing protein</fullName>
    </recommendedName>
</protein>
<gene>
    <name evidence="2" type="ORF">FH972_008846</name>
</gene>
<dbReference type="Pfam" id="PF14111">
    <property type="entry name" value="DUF4283"/>
    <property type="match status" value="1"/>
</dbReference>
<accession>A0A5N6R319</accession>
<dbReference type="InterPro" id="IPR025558">
    <property type="entry name" value="DUF4283"/>
</dbReference>
<dbReference type="EMBL" id="CM017323">
    <property type="protein sequence ID" value="KAE8023101.1"/>
    <property type="molecule type" value="Genomic_DNA"/>
</dbReference>
<reference evidence="2 3" key="1">
    <citation type="submission" date="2019-06" db="EMBL/GenBank/DDBJ databases">
        <title>A chromosomal-level reference genome of Carpinus fangiana (Coryloideae, Betulaceae).</title>
        <authorList>
            <person name="Yang X."/>
            <person name="Wang Z."/>
            <person name="Zhang L."/>
            <person name="Hao G."/>
            <person name="Liu J."/>
            <person name="Yang Y."/>
        </authorList>
    </citation>
    <scope>NUCLEOTIDE SEQUENCE [LARGE SCALE GENOMIC DNA]</scope>
    <source>
        <strain evidence="2">Cfa_2016G</strain>
        <tissue evidence="2">Leaf</tissue>
    </source>
</reference>
<evidence type="ECO:0000313" key="2">
    <source>
        <dbReference type="EMBL" id="KAE8023101.1"/>
    </source>
</evidence>
<evidence type="ECO:0000259" key="1">
    <source>
        <dbReference type="Pfam" id="PF14111"/>
    </source>
</evidence>
<dbReference type="Proteomes" id="UP000327013">
    <property type="component" value="Chromosome 3"/>
</dbReference>
<keyword evidence="3" id="KW-1185">Reference proteome</keyword>
<dbReference type="AlphaFoldDB" id="A0A5N6R319"/>
<sequence>MADDLSRMWENFSLAEDEDEAVEVQATDFQEVTNWGRDCVIGKLVSDRYVSMETVKNRLQRGWKSKGTLNFKALGENLFIIEFEFTQDKKRVLEGRPWVVGIDASPPWVRGEGRWYVMEGEI</sequence>
<organism evidence="2 3">
    <name type="scientific">Carpinus fangiana</name>
    <dbReference type="NCBI Taxonomy" id="176857"/>
    <lineage>
        <taxon>Eukaryota</taxon>
        <taxon>Viridiplantae</taxon>
        <taxon>Streptophyta</taxon>
        <taxon>Embryophyta</taxon>
        <taxon>Tracheophyta</taxon>
        <taxon>Spermatophyta</taxon>
        <taxon>Magnoliopsida</taxon>
        <taxon>eudicotyledons</taxon>
        <taxon>Gunneridae</taxon>
        <taxon>Pentapetalae</taxon>
        <taxon>rosids</taxon>
        <taxon>fabids</taxon>
        <taxon>Fagales</taxon>
        <taxon>Betulaceae</taxon>
        <taxon>Carpinus</taxon>
    </lineage>
</organism>